<dbReference type="OMA" id="QYHASKL"/>
<name>A0A1L9WQL5_ASPA1</name>
<organism evidence="4 5">
    <name type="scientific">Aspergillus aculeatus (strain ATCC 16872 / CBS 172.66 / WB 5094)</name>
    <dbReference type="NCBI Taxonomy" id="690307"/>
    <lineage>
        <taxon>Eukaryota</taxon>
        <taxon>Fungi</taxon>
        <taxon>Dikarya</taxon>
        <taxon>Ascomycota</taxon>
        <taxon>Pezizomycotina</taxon>
        <taxon>Eurotiomycetes</taxon>
        <taxon>Eurotiomycetidae</taxon>
        <taxon>Eurotiales</taxon>
        <taxon>Aspergillaceae</taxon>
        <taxon>Aspergillus</taxon>
        <taxon>Aspergillus subgen. Circumdati</taxon>
    </lineage>
</organism>
<dbReference type="Pfam" id="PF01370">
    <property type="entry name" value="Epimerase"/>
    <property type="match status" value="1"/>
</dbReference>
<dbReference type="RefSeq" id="XP_020054806.1">
    <property type="nucleotide sequence ID" value="XM_020201526.1"/>
</dbReference>
<dbReference type="AlphaFoldDB" id="A0A1L9WQL5"/>
<dbReference type="InterPro" id="IPR001509">
    <property type="entry name" value="Epimerase_deHydtase"/>
</dbReference>
<dbReference type="GO" id="GO:0016616">
    <property type="term" value="F:oxidoreductase activity, acting on the CH-OH group of donors, NAD or NADP as acceptor"/>
    <property type="evidence" value="ECO:0007669"/>
    <property type="project" value="TreeGrafter"/>
</dbReference>
<dbReference type="VEuPathDB" id="FungiDB:ASPACDRAFT_44976"/>
<protein>
    <recommendedName>
        <fullName evidence="3">NAD-dependent epimerase/dehydratase domain-containing protein</fullName>
    </recommendedName>
</protein>
<feature type="domain" description="NAD-dependent epimerase/dehydratase" evidence="3">
    <location>
        <begin position="4"/>
        <end position="242"/>
    </location>
</feature>
<dbReference type="InterPro" id="IPR036291">
    <property type="entry name" value="NAD(P)-bd_dom_sf"/>
</dbReference>
<reference evidence="5" key="1">
    <citation type="journal article" date="2017" name="Genome Biol.">
        <title>Comparative genomics reveals high biological diversity and specific adaptations in the industrially and medically important fungal genus Aspergillus.</title>
        <authorList>
            <person name="de Vries R.P."/>
            <person name="Riley R."/>
            <person name="Wiebenga A."/>
            <person name="Aguilar-Osorio G."/>
            <person name="Amillis S."/>
            <person name="Uchima C.A."/>
            <person name="Anderluh G."/>
            <person name="Asadollahi M."/>
            <person name="Askin M."/>
            <person name="Barry K."/>
            <person name="Battaglia E."/>
            <person name="Bayram O."/>
            <person name="Benocci T."/>
            <person name="Braus-Stromeyer S.A."/>
            <person name="Caldana C."/>
            <person name="Canovas D."/>
            <person name="Cerqueira G.C."/>
            <person name="Chen F."/>
            <person name="Chen W."/>
            <person name="Choi C."/>
            <person name="Clum A."/>
            <person name="Dos Santos R.A."/>
            <person name="Damasio A.R."/>
            <person name="Diallinas G."/>
            <person name="Emri T."/>
            <person name="Fekete E."/>
            <person name="Flipphi M."/>
            <person name="Freyberg S."/>
            <person name="Gallo A."/>
            <person name="Gournas C."/>
            <person name="Habgood R."/>
            <person name="Hainaut M."/>
            <person name="Harispe M.L."/>
            <person name="Henrissat B."/>
            <person name="Hilden K.S."/>
            <person name="Hope R."/>
            <person name="Hossain A."/>
            <person name="Karabika E."/>
            <person name="Karaffa L."/>
            <person name="Karanyi Z."/>
            <person name="Krasevec N."/>
            <person name="Kuo A."/>
            <person name="Kusch H."/>
            <person name="LaButti K."/>
            <person name="Lagendijk E.L."/>
            <person name="Lapidus A."/>
            <person name="Levasseur A."/>
            <person name="Lindquist E."/>
            <person name="Lipzen A."/>
            <person name="Logrieco A.F."/>
            <person name="MacCabe A."/>
            <person name="Maekelae M.R."/>
            <person name="Malavazi I."/>
            <person name="Melin P."/>
            <person name="Meyer V."/>
            <person name="Mielnichuk N."/>
            <person name="Miskei M."/>
            <person name="Molnar A.P."/>
            <person name="Mule G."/>
            <person name="Ngan C.Y."/>
            <person name="Orejas M."/>
            <person name="Orosz E."/>
            <person name="Ouedraogo J.P."/>
            <person name="Overkamp K.M."/>
            <person name="Park H.-S."/>
            <person name="Perrone G."/>
            <person name="Piumi F."/>
            <person name="Punt P.J."/>
            <person name="Ram A.F."/>
            <person name="Ramon A."/>
            <person name="Rauscher S."/>
            <person name="Record E."/>
            <person name="Riano-Pachon D.M."/>
            <person name="Robert V."/>
            <person name="Roehrig J."/>
            <person name="Ruller R."/>
            <person name="Salamov A."/>
            <person name="Salih N.S."/>
            <person name="Samson R.A."/>
            <person name="Sandor E."/>
            <person name="Sanguinetti M."/>
            <person name="Schuetze T."/>
            <person name="Sepcic K."/>
            <person name="Shelest E."/>
            <person name="Sherlock G."/>
            <person name="Sophianopoulou V."/>
            <person name="Squina F.M."/>
            <person name="Sun H."/>
            <person name="Susca A."/>
            <person name="Todd R.B."/>
            <person name="Tsang A."/>
            <person name="Unkles S.E."/>
            <person name="van de Wiele N."/>
            <person name="van Rossen-Uffink D."/>
            <person name="Oliveira J.V."/>
            <person name="Vesth T.C."/>
            <person name="Visser J."/>
            <person name="Yu J.-H."/>
            <person name="Zhou M."/>
            <person name="Andersen M.R."/>
            <person name="Archer D.B."/>
            <person name="Baker S.E."/>
            <person name="Benoit I."/>
            <person name="Brakhage A.A."/>
            <person name="Braus G.H."/>
            <person name="Fischer R."/>
            <person name="Frisvad J.C."/>
            <person name="Goldman G.H."/>
            <person name="Houbraken J."/>
            <person name="Oakley B."/>
            <person name="Pocsi I."/>
            <person name="Scazzocchio C."/>
            <person name="Seiboth B."/>
            <person name="vanKuyk P.A."/>
            <person name="Wortman J."/>
            <person name="Dyer P.S."/>
            <person name="Grigoriev I.V."/>
        </authorList>
    </citation>
    <scope>NUCLEOTIDE SEQUENCE [LARGE SCALE GENOMIC DNA]</scope>
    <source>
        <strain evidence="5">ATCC 16872 / CBS 172.66 / WB 5094</strain>
    </source>
</reference>
<dbReference type="GeneID" id="30975340"/>
<dbReference type="Gene3D" id="3.40.50.720">
    <property type="entry name" value="NAD(P)-binding Rossmann-like Domain"/>
    <property type="match status" value="1"/>
</dbReference>
<accession>A0A1L9WQL5</accession>
<keyword evidence="1" id="KW-0560">Oxidoreductase</keyword>
<dbReference type="EMBL" id="KV878980">
    <property type="protein sequence ID" value="OJJ98466.1"/>
    <property type="molecule type" value="Genomic_DNA"/>
</dbReference>
<keyword evidence="5" id="KW-1185">Reference proteome</keyword>
<evidence type="ECO:0000256" key="2">
    <source>
        <dbReference type="ARBA" id="ARBA00023445"/>
    </source>
</evidence>
<evidence type="ECO:0000313" key="5">
    <source>
        <dbReference type="Proteomes" id="UP000184546"/>
    </source>
</evidence>
<dbReference type="SUPFAM" id="SSF51735">
    <property type="entry name" value="NAD(P)-binding Rossmann-fold domains"/>
    <property type="match status" value="1"/>
</dbReference>
<sequence length="318" mass="34722">MSLVLITGATGFIGSQVVWDVLKAGYRVRLVVRRAEQATKLERIYDRYSKELEFAVVPDLTIDGCFDKPLQGADYALHLASPLPGAGDDLLSPAVRGTVSILHSALKVPSIQKVVVTASALSIIPLGPTRDGLIVKETTDVEDVDPAQVASWNPLEQYHASKIASYKATLDFVRDQHPKFDVVTLHPVFVFGHNHAQESADQLGGTCGMLYQAITAGKLFASQYRGVHVHDVSAAHVKVLDSSIQGLQSFLLAAPPRSWADVEAFVRQHYPDLPIGIQAREGPSYVLDTSKAERELGLTWKGMEEQVSDVINQQLAFK</sequence>
<dbReference type="Proteomes" id="UP000184546">
    <property type="component" value="Unassembled WGS sequence"/>
</dbReference>
<dbReference type="PANTHER" id="PTHR10366">
    <property type="entry name" value="NAD DEPENDENT EPIMERASE/DEHYDRATASE"/>
    <property type="match status" value="1"/>
</dbReference>
<dbReference type="OrthoDB" id="2735536at2759"/>
<comment type="similarity">
    <text evidence="2">Belongs to the NAD(P)-dependent epimerase/dehydratase family. Dihydroflavonol-4-reductase subfamily.</text>
</comment>
<proteinExistence type="inferred from homology"/>
<dbReference type="STRING" id="690307.A0A1L9WQL5"/>
<evidence type="ECO:0000259" key="3">
    <source>
        <dbReference type="Pfam" id="PF01370"/>
    </source>
</evidence>
<dbReference type="InterPro" id="IPR050425">
    <property type="entry name" value="NAD(P)_dehydrat-like"/>
</dbReference>
<evidence type="ECO:0000256" key="1">
    <source>
        <dbReference type="ARBA" id="ARBA00023002"/>
    </source>
</evidence>
<gene>
    <name evidence="4" type="ORF">ASPACDRAFT_44976</name>
</gene>
<evidence type="ECO:0000313" key="4">
    <source>
        <dbReference type="EMBL" id="OJJ98466.1"/>
    </source>
</evidence>
<dbReference type="PANTHER" id="PTHR10366:SF812">
    <property type="entry name" value="VPS9 DOMAIN-CONTAINING PROTEIN"/>
    <property type="match status" value="1"/>
</dbReference>